<organism evidence="2 3">
    <name type="scientific">Planococcus chinensis</name>
    <dbReference type="NCBI Taxonomy" id="272917"/>
    <lineage>
        <taxon>Bacteria</taxon>
        <taxon>Bacillati</taxon>
        <taxon>Bacillota</taxon>
        <taxon>Bacilli</taxon>
        <taxon>Bacillales</taxon>
        <taxon>Caryophanaceae</taxon>
        <taxon>Planococcus</taxon>
    </lineage>
</organism>
<keyword evidence="3" id="KW-1185">Reference proteome</keyword>
<feature type="region of interest" description="Disordered" evidence="1">
    <location>
        <begin position="20"/>
        <end position="43"/>
    </location>
</feature>
<reference evidence="3" key="1">
    <citation type="journal article" date="2019" name="Int. J. Syst. Evol. Microbiol.">
        <title>The Global Catalogue of Microorganisms (GCM) 10K type strain sequencing project: providing services to taxonomists for standard genome sequencing and annotation.</title>
        <authorList>
            <consortium name="The Broad Institute Genomics Platform"/>
            <consortium name="The Broad Institute Genome Sequencing Center for Infectious Disease"/>
            <person name="Wu L."/>
            <person name="Ma J."/>
        </authorList>
    </citation>
    <scope>NUCLEOTIDE SEQUENCE [LARGE SCALE GENOMIC DNA]</scope>
    <source>
        <strain evidence="3">CGMCC 1.15475</strain>
    </source>
</reference>
<proteinExistence type="predicted"/>
<evidence type="ECO:0000256" key="1">
    <source>
        <dbReference type="SAM" id="MobiDB-lite"/>
    </source>
</evidence>
<name>A0ABW4QKA1_9BACL</name>
<evidence type="ECO:0000313" key="2">
    <source>
        <dbReference type="EMBL" id="MFD1864042.1"/>
    </source>
</evidence>
<feature type="region of interest" description="Disordered" evidence="1">
    <location>
        <begin position="86"/>
        <end position="151"/>
    </location>
</feature>
<dbReference type="RefSeq" id="WP_204890436.1">
    <property type="nucleotide sequence ID" value="NZ_JBHUFW010000011.1"/>
</dbReference>
<feature type="compositionally biased region" description="Basic and acidic residues" evidence="1">
    <location>
        <begin position="86"/>
        <end position="116"/>
    </location>
</feature>
<comment type="caution">
    <text evidence="2">The sequence shown here is derived from an EMBL/GenBank/DDBJ whole genome shotgun (WGS) entry which is preliminary data.</text>
</comment>
<protein>
    <submittedName>
        <fullName evidence="2">Uncharacterized protein</fullName>
    </submittedName>
</protein>
<feature type="compositionally biased region" description="Basic and acidic residues" evidence="1">
    <location>
        <begin position="20"/>
        <end position="32"/>
    </location>
</feature>
<evidence type="ECO:0000313" key="3">
    <source>
        <dbReference type="Proteomes" id="UP001597273"/>
    </source>
</evidence>
<dbReference type="Proteomes" id="UP001597273">
    <property type="component" value="Unassembled WGS sequence"/>
</dbReference>
<accession>A0ABW4QKA1</accession>
<gene>
    <name evidence="2" type="ORF">ACFSDB_14120</name>
</gene>
<dbReference type="EMBL" id="JBHUFW010000011">
    <property type="protein sequence ID" value="MFD1864042.1"/>
    <property type="molecule type" value="Genomic_DNA"/>
</dbReference>
<sequence>MEGLIFALIIMALGAFFNGKKKEDKELPDPVKRAQGSAAERGQRTFKRVEDYAKNVYGELQGQMNENPQRTKQLSEKADKMMERIPARERERAKQAAERGRQAIEKMPRKEPERPPRAQPYSAGRLTAHQEIGAPARADETPADESFSLRPDEMKKAIILAEILMPPKSKR</sequence>